<evidence type="ECO:0000259" key="1">
    <source>
        <dbReference type="Pfam" id="PF03466"/>
    </source>
</evidence>
<proteinExistence type="predicted"/>
<protein>
    <submittedName>
        <fullName evidence="2">Transcriptional regulator</fullName>
    </submittedName>
</protein>
<comment type="caution">
    <text evidence="2">The sequence shown here is derived from an EMBL/GenBank/DDBJ whole genome shotgun (WGS) entry which is preliminary data.</text>
</comment>
<dbReference type="Gene3D" id="3.40.190.290">
    <property type="match status" value="1"/>
</dbReference>
<accession>A0A437JWZ0</accession>
<dbReference type="PANTHER" id="PTHR30419">
    <property type="entry name" value="HTH-TYPE TRANSCRIPTIONAL REGULATOR YBHD"/>
    <property type="match status" value="1"/>
</dbReference>
<dbReference type="OrthoDB" id="9785974at2"/>
<dbReference type="EMBL" id="SACT01000002">
    <property type="protein sequence ID" value="RVT52191.1"/>
    <property type="molecule type" value="Genomic_DNA"/>
</dbReference>
<dbReference type="InterPro" id="IPR005119">
    <property type="entry name" value="LysR_subst-bd"/>
</dbReference>
<sequence>MVPAHPLARRPSLRYAGTLAFDVVGVAVGGLMDQMLRRQAALLGTVPVYRMQVSNMDAACRVVAAGLGLAILPREVAVPHAGAGRLALVPLDEPWAERRLVIASRPEPLRSASARLLTQHLRQAAAVA</sequence>
<feature type="domain" description="LysR substrate-binding" evidence="1">
    <location>
        <begin position="3"/>
        <end position="125"/>
    </location>
</feature>
<evidence type="ECO:0000313" key="3">
    <source>
        <dbReference type="Proteomes" id="UP000288178"/>
    </source>
</evidence>
<keyword evidence="3" id="KW-1185">Reference proteome</keyword>
<name>A0A437JWZ0_9BURK</name>
<dbReference type="AlphaFoldDB" id="A0A437JWZ0"/>
<dbReference type="Pfam" id="PF03466">
    <property type="entry name" value="LysR_substrate"/>
    <property type="match status" value="1"/>
</dbReference>
<dbReference type="Proteomes" id="UP000288178">
    <property type="component" value="Unassembled WGS sequence"/>
</dbReference>
<reference evidence="2 3" key="1">
    <citation type="submission" date="2019-01" db="EMBL/GenBank/DDBJ databases">
        <authorList>
            <person name="Chen W.-M."/>
        </authorList>
    </citation>
    <scope>NUCLEOTIDE SEQUENCE [LARGE SCALE GENOMIC DNA]</scope>
    <source>
        <strain evidence="2 3">ICH-3</strain>
    </source>
</reference>
<dbReference type="InterPro" id="IPR050950">
    <property type="entry name" value="HTH-type_LysR_regulators"/>
</dbReference>
<evidence type="ECO:0000313" key="2">
    <source>
        <dbReference type="EMBL" id="RVT52191.1"/>
    </source>
</evidence>
<dbReference type="GO" id="GO:0005829">
    <property type="term" value="C:cytosol"/>
    <property type="evidence" value="ECO:0007669"/>
    <property type="project" value="TreeGrafter"/>
</dbReference>
<dbReference type="PANTHER" id="PTHR30419:SF2">
    <property type="entry name" value="LYSR FAMILY TRANSCRIPTIONAL REGULATOR"/>
    <property type="match status" value="1"/>
</dbReference>
<dbReference type="SUPFAM" id="SSF53850">
    <property type="entry name" value="Periplasmic binding protein-like II"/>
    <property type="match status" value="1"/>
</dbReference>
<dbReference type="GO" id="GO:0006355">
    <property type="term" value="P:regulation of DNA-templated transcription"/>
    <property type="evidence" value="ECO:0007669"/>
    <property type="project" value="TreeGrafter"/>
</dbReference>
<gene>
    <name evidence="2" type="ORF">ENE75_06960</name>
</gene>
<organism evidence="2 3">
    <name type="scientific">Rubrivivax albus</name>
    <dbReference type="NCBI Taxonomy" id="2499835"/>
    <lineage>
        <taxon>Bacteria</taxon>
        <taxon>Pseudomonadati</taxon>
        <taxon>Pseudomonadota</taxon>
        <taxon>Betaproteobacteria</taxon>
        <taxon>Burkholderiales</taxon>
        <taxon>Sphaerotilaceae</taxon>
        <taxon>Rubrivivax</taxon>
    </lineage>
</organism>